<evidence type="ECO:0000313" key="1">
    <source>
        <dbReference type="EMBL" id="KAG6631635.1"/>
    </source>
</evidence>
<keyword evidence="2" id="KW-1185">Reference proteome</keyword>
<organism evidence="1 2">
    <name type="scientific">Carya illinoinensis</name>
    <name type="common">Pecan</name>
    <dbReference type="NCBI Taxonomy" id="32201"/>
    <lineage>
        <taxon>Eukaryota</taxon>
        <taxon>Viridiplantae</taxon>
        <taxon>Streptophyta</taxon>
        <taxon>Embryophyta</taxon>
        <taxon>Tracheophyta</taxon>
        <taxon>Spermatophyta</taxon>
        <taxon>Magnoliopsida</taxon>
        <taxon>eudicotyledons</taxon>
        <taxon>Gunneridae</taxon>
        <taxon>Pentapetalae</taxon>
        <taxon>rosids</taxon>
        <taxon>fabids</taxon>
        <taxon>Fagales</taxon>
        <taxon>Juglandaceae</taxon>
        <taxon>Carya</taxon>
    </lineage>
</organism>
<gene>
    <name evidence="1" type="ORF">CIPAW_13G104200</name>
</gene>
<proteinExistence type="predicted"/>
<dbReference type="Proteomes" id="UP000811609">
    <property type="component" value="Chromosome 13"/>
</dbReference>
<dbReference type="AlphaFoldDB" id="A0A8T1NMM3"/>
<protein>
    <submittedName>
        <fullName evidence="1">Uncharacterized protein</fullName>
    </submittedName>
</protein>
<sequence length="57" mass="6338">MQARTIASEAVIDLVSKVIINKIGEGVWVERAQDMDGNIVKEVEDPVQAWLIFVISL</sequence>
<name>A0A8T1NMM3_CARIL</name>
<accession>A0A8T1NMM3</accession>
<reference evidence="1" key="1">
    <citation type="submission" date="2020-12" db="EMBL/GenBank/DDBJ databases">
        <title>WGS assembly of Carya illinoinensis cv. Pawnee.</title>
        <authorList>
            <person name="Platts A."/>
            <person name="Shu S."/>
            <person name="Wright S."/>
            <person name="Barry K."/>
            <person name="Edger P."/>
            <person name="Pires J.C."/>
            <person name="Schmutz J."/>
        </authorList>
    </citation>
    <scope>NUCLEOTIDE SEQUENCE</scope>
    <source>
        <tissue evidence="1">Leaf</tissue>
    </source>
</reference>
<evidence type="ECO:0000313" key="2">
    <source>
        <dbReference type="Proteomes" id="UP000811609"/>
    </source>
</evidence>
<comment type="caution">
    <text evidence="1">The sequence shown here is derived from an EMBL/GenBank/DDBJ whole genome shotgun (WGS) entry which is preliminary data.</text>
</comment>
<dbReference type="EMBL" id="CM031821">
    <property type="protein sequence ID" value="KAG6631635.1"/>
    <property type="molecule type" value="Genomic_DNA"/>
</dbReference>